<comment type="caution">
    <text evidence="7">The sequence shown here is derived from an EMBL/GenBank/DDBJ whole genome shotgun (WGS) entry which is preliminary data.</text>
</comment>
<dbReference type="SUPFAM" id="SSF55781">
    <property type="entry name" value="GAF domain-like"/>
    <property type="match status" value="1"/>
</dbReference>
<dbReference type="Pfam" id="PF01614">
    <property type="entry name" value="IclR_C"/>
    <property type="match status" value="1"/>
</dbReference>
<dbReference type="InterPro" id="IPR036388">
    <property type="entry name" value="WH-like_DNA-bd_sf"/>
</dbReference>
<sequence>MSPAKKPATETAAGGRTATGTQPGADAQPAPDSQGVRSVQRAVEILSLLSEERPVISIREIVEATGLAKTTVIRLVQTLEQNGLLWAAPNGYLPGPGLWRWAHLARSSWELPPETRKHMRDLGARRRETVNLYMLRDIYRVCVAQQESPQPLRHVVHVGDELPLWAGASSKALLRDAPDSLLRRVALSSPYGEGHVKRLREWIDEAAHRGWAVSHGEREDGLSAVAVPVLGRSGTVVAALSLSGPTVRFPDDVVEQYAADLRQVAAEMSERGFDHPLSPAR</sequence>
<dbReference type="InterPro" id="IPR029016">
    <property type="entry name" value="GAF-like_dom_sf"/>
</dbReference>
<evidence type="ECO:0000313" key="8">
    <source>
        <dbReference type="Proteomes" id="UP000483004"/>
    </source>
</evidence>
<dbReference type="EMBL" id="WBMR01000022">
    <property type="protein sequence ID" value="KAB2384510.1"/>
    <property type="molecule type" value="Genomic_DNA"/>
</dbReference>
<dbReference type="InterPro" id="IPR050707">
    <property type="entry name" value="HTH_MetabolicPath_Reg"/>
</dbReference>
<dbReference type="Gene3D" id="3.30.450.40">
    <property type="match status" value="1"/>
</dbReference>
<evidence type="ECO:0000259" key="5">
    <source>
        <dbReference type="PROSITE" id="PS51077"/>
    </source>
</evidence>
<feature type="domain" description="IclR-ED" evidence="6">
    <location>
        <begin position="97"/>
        <end position="274"/>
    </location>
</feature>
<evidence type="ECO:0000259" key="6">
    <source>
        <dbReference type="PROSITE" id="PS51078"/>
    </source>
</evidence>
<dbReference type="SUPFAM" id="SSF46785">
    <property type="entry name" value="Winged helix' DNA-binding domain"/>
    <property type="match status" value="1"/>
</dbReference>
<accession>A0A6L3W588</accession>
<name>A0A6L3W588_9ACTN</name>
<dbReference type="PROSITE" id="PS51077">
    <property type="entry name" value="HTH_ICLR"/>
    <property type="match status" value="1"/>
</dbReference>
<keyword evidence="8" id="KW-1185">Reference proteome</keyword>
<feature type="domain" description="HTH iclR-type" evidence="5">
    <location>
        <begin position="36"/>
        <end position="96"/>
    </location>
</feature>
<dbReference type="OrthoDB" id="3734039at2"/>
<dbReference type="GO" id="GO:0003677">
    <property type="term" value="F:DNA binding"/>
    <property type="evidence" value="ECO:0007669"/>
    <property type="project" value="UniProtKB-KW"/>
</dbReference>
<dbReference type="InterPro" id="IPR014757">
    <property type="entry name" value="Tscrpt_reg_IclR_C"/>
</dbReference>
<dbReference type="RefSeq" id="WP_151539936.1">
    <property type="nucleotide sequence ID" value="NZ_WBMR01000022.1"/>
</dbReference>
<evidence type="ECO:0000256" key="2">
    <source>
        <dbReference type="ARBA" id="ARBA00023125"/>
    </source>
</evidence>
<keyword evidence="3" id="KW-0804">Transcription</keyword>
<evidence type="ECO:0000256" key="1">
    <source>
        <dbReference type="ARBA" id="ARBA00023015"/>
    </source>
</evidence>
<evidence type="ECO:0000313" key="7">
    <source>
        <dbReference type="EMBL" id="KAB2384510.1"/>
    </source>
</evidence>
<gene>
    <name evidence="7" type="ORF">F9B16_11095</name>
</gene>
<dbReference type="AlphaFoldDB" id="A0A6L3W588"/>
<feature type="region of interest" description="Disordered" evidence="4">
    <location>
        <begin position="1"/>
        <end position="36"/>
    </location>
</feature>
<dbReference type="PANTHER" id="PTHR30136:SF39">
    <property type="entry name" value="TRANSCRIPTIONAL REGULATORY PROTEIN"/>
    <property type="match status" value="1"/>
</dbReference>
<keyword evidence="2" id="KW-0238">DNA-binding</keyword>
<dbReference type="SMART" id="SM00346">
    <property type="entry name" value="HTH_ICLR"/>
    <property type="match status" value="1"/>
</dbReference>
<dbReference type="Pfam" id="PF09339">
    <property type="entry name" value="HTH_IclR"/>
    <property type="match status" value="1"/>
</dbReference>
<protein>
    <submittedName>
        <fullName evidence="7">IclR family transcriptional regulator</fullName>
    </submittedName>
</protein>
<dbReference type="Gene3D" id="1.10.10.10">
    <property type="entry name" value="Winged helix-like DNA-binding domain superfamily/Winged helix DNA-binding domain"/>
    <property type="match status" value="1"/>
</dbReference>
<organism evidence="7 8">
    <name type="scientific">Actinomadura montaniterrae</name>
    <dbReference type="NCBI Taxonomy" id="1803903"/>
    <lineage>
        <taxon>Bacteria</taxon>
        <taxon>Bacillati</taxon>
        <taxon>Actinomycetota</taxon>
        <taxon>Actinomycetes</taxon>
        <taxon>Streptosporangiales</taxon>
        <taxon>Thermomonosporaceae</taxon>
        <taxon>Actinomadura</taxon>
    </lineage>
</organism>
<dbReference type="GO" id="GO:0045892">
    <property type="term" value="P:negative regulation of DNA-templated transcription"/>
    <property type="evidence" value="ECO:0007669"/>
    <property type="project" value="TreeGrafter"/>
</dbReference>
<dbReference type="PROSITE" id="PS51078">
    <property type="entry name" value="ICLR_ED"/>
    <property type="match status" value="1"/>
</dbReference>
<proteinExistence type="predicted"/>
<feature type="compositionally biased region" description="Low complexity" evidence="4">
    <location>
        <begin position="9"/>
        <end position="25"/>
    </location>
</feature>
<dbReference type="Proteomes" id="UP000483004">
    <property type="component" value="Unassembled WGS sequence"/>
</dbReference>
<dbReference type="InterPro" id="IPR036390">
    <property type="entry name" value="WH_DNA-bd_sf"/>
</dbReference>
<dbReference type="PANTHER" id="PTHR30136">
    <property type="entry name" value="HELIX-TURN-HELIX TRANSCRIPTIONAL REGULATOR, ICLR FAMILY"/>
    <property type="match status" value="1"/>
</dbReference>
<reference evidence="7 8" key="1">
    <citation type="submission" date="2019-09" db="EMBL/GenBank/DDBJ databases">
        <title>Actinomadura physcomitrii sp. nov., a novel actinomycete isolated from moss [Physcomitrium sphaericum (Ludw) Fuernr].</title>
        <authorList>
            <person name="Liu C."/>
            <person name="Zhuang X."/>
        </authorList>
    </citation>
    <scope>NUCLEOTIDE SEQUENCE [LARGE SCALE GENOMIC DNA]</scope>
    <source>
        <strain evidence="7 8">CYP1-1B</strain>
    </source>
</reference>
<evidence type="ECO:0000256" key="3">
    <source>
        <dbReference type="ARBA" id="ARBA00023163"/>
    </source>
</evidence>
<evidence type="ECO:0000256" key="4">
    <source>
        <dbReference type="SAM" id="MobiDB-lite"/>
    </source>
</evidence>
<dbReference type="InterPro" id="IPR005471">
    <property type="entry name" value="Tscrpt_reg_IclR_N"/>
</dbReference>
<keyword evidence="1" id="KW-0805">Transcription regulation</keyword>
<dbReference type="GO" id="GO:0003700">
    <property type="term" value="F:DNA-binding transcription factor activity"/>
    <property type="evidence" value="ECO:0007669"/>
    <property type="project" value="TreeGrafter"/>
</dbReference>